<dbReference type="SUPFAM" id="SSF52833">
    <property type="entry name" value="Thioredoxin-like"/>
    <property type="match status" value="1"/>
</dbReference>
<dbReference type="InterPro" id="IPR013766">
    <property type="entry name" value="Thioredoxin_domain"/>
</dbReference>
<protein>
    <submittedName>
        <fullName evidence="3">DSBA oxidoreductase</fullName>
    </submittedName>
</protein>
<dbReference type="AlphaFoldDB" id="A0A0G1K580"/>
<evidence type="ECO:0000259" key="2">
    <source>
        <dbReference type="PROSITE" id="PS51352"/>
    </source>
</evidence>
<organism evidence="3 4">
    <name type="scientific">Candidatus Wolfebacteria bacterium GW2011_GWE2_44_13</name>
    <dbReference type="NCBI Taxonomy" id="1619017"/>
    <lineage>
        <taxon>Bacteria</taxon>
        <taxon>Candidatus Wolfeibacteriota</taxon>
    </lineage>
</organism>
<dbReference type="InterPro" id="IPR012336">
    <property type="entry name" value="Thioredoxin-like_fold"/>
</dbReference>
<sequence>MSKKGQEIFIWLLIVIGLGAIVLGMYAAVAKPAVVIGDLVIPVSSADWRKGNENAKVTLVEYSDFQCPACKYYYGIVKELEKEKGDDVQMVYRHFPLQQHAFAKTAAIATEAAGKQGKFWEMHDMLFDRQEEWSVSENIQQSIVEYATLIGLDIPKFISDVQSVDLASRVERAITEGGTQGIQGTPTFFINETQVRFQSYEELKQLVEDELNK</sequence>
<dbReference type="EMBL" id="LCHW01000003">
    <property type="protein sequence ID" value="KKT43009.1"/>
    <property type="molecule type" value="Genomic_DNA"/>
</dbReference>
<name>A0A0G1K580_9BACT</name>
<dbReference type="PANTHER" id="PTHR13887">
    <property type="entry name" value="GLUTATHIONE S-TRANSFERASE KAPPA"/>
    <property type="match status" value="1"/>
</dbReference>
<reference evidence="3 4" key="1">
    <citation type="journal article" date="2015" name="Nature">
        <title>rRNA introns, odd ribosomes, and small enigmatic genomes across a large radiation of phyla.</title>
        <authorList>
            <person name="Brown C.T."/>
            <person name="Hug L.A."/>
            <person name="Thomas B.C."/>
            <person name="Sharon I."/>
            <person name="Castelle C.J."/>
            <person name="Singh A."/>
            <person name="Wilkins M.J."/>
            <person name="Williams K.H."/>
            <person name="Banfield J.F."/>
        </authorList>
    </citation>
    <scope>NUCLEOTIDE SEQUENCE [LARGE SCALE GENOMIC DNA]</scope>
</reference>
<gene>
    <name evidence="3" type="ORF">UW32_C0003G0112</name>
</gene>
<dbReference type="InterPro" id="IPR036249">
    <property type="entry name" value="Thioredoxin-like_sf"/>
</dbReference>
<dbReference type="Pfam" id="PF13462">
    <property type="entry name" value="Thioredoxin_4"/>
    <property type="match status" value="1"/>
</dbReference>
<comment type="caution">
    <text evidence="3">The sequence shown here is derived from an EMBL/GenBank/DDBJ whole genome shotgun (WGS) entry which is preliminary data.</text>
</comment>
<accession>A0A0G1K580</accession>
<evidence type="ECO:0000256" key="1">
    <source>
        <dbReference type="ARBA" id="ARBA00005791"/>
    </source>
</evidence>
<dbReference type="Gene3D" id="3.40.30.10">
    <property type="entry name" value="Glutaredoxin"/>
    <property type="match status" value="1"/>
</dbReference>
<evidence type="ECO:0000313" key="3">
    <source>
        <dbReference type="EMBL" id="KKT43009.1"/>
    </source>
</evidence>
<dbReference type="PROSITE" id="PS51352">
    <property type="entry name" value="THIOREDOXIN_2"/>
    <property type="match status" value="1"/>
</dbReference>
<dbReference type="Proteomes" id="UP000034051">
    <property type="component" value="Unassembled WGS sequence"/>
</dbReference>
<dbReference type="PANTHER" id="PTHR13887:SF55">
    <property type="entry name" value="SLR0313 PROTEIN"/>
    <property type="match status" value="1"/>
</dbReference>
<evidence type="ECO:0000313" key="4">
    <source>
        <dbReference type="Proteomes" id="UP000034051"/>
    </source>
</evidence>
<feature type="domain" description="Thioredoxin" evidence="2">
    <location>
        <begin position="21"/>
        <end position="212"/>
    </location>
</feature>
<comment type="similarity">
    <text evidence="1">Belongs to the thioredoxin family. DsbA subfamily.</text>
</comment>
<proteinExistence type="inferred from homology"/>